<sequence length="198" mass="23100">MLLKLLDNQYLQQKSKILYLEEINDLVKCFAEKRPELNCKLINHLKCKINQLKLDFAEANFKSIEHWKKINYIDYNLKLLEKSFYLLVDLLVDVLDPKDVLIDVLGSEDVLVDVLDSEDVIVDVLDSEDELPSLKQILRDPRKTDLKKLISTILELRLLILREFILHLITIFENESSNIKPSSPNTIQHSENGEENEI</sequence>
<evidence type="ECO:0000313" key="2">
    <source>
        <dbReference type="EMBL" id="CAG8816469.1"/>
    </source>
</evidence>
<protein>
    <submittedName>
        <fullName evidence="2">42854_t:CDS:1</fullName>
    </submittedName>
</protein>
<feature type="non-terminal residue" evidence="2">
    <location>
        <position position="198"/>
    </location>
</feature>
<organism evidence="2 3">
    <name type="scientific">Gigaspora margarita</name>
    <dbReference type="NCBI Taxonomy" id="4874"/>
    <lineage>
        <taxon>Eukaryota</taxon>
        <taxon>Fungi</taxon>
        <taxon>Fungi incertae sedis</taxon>
        <taxon>Mucoromycota</taxon>
        <taxon>Glomeromycotina</taxon>
        <taxon>Glomeromycetes</taxon>
        <taxon>Diversisporales</taxon>
        <taxon>Gigasporaceae</taxon>
        <taxon>Gigaspora</taxon>
    </lineage>
</organism>
<feature type="region of interest" description="Disordered" evidence="1">
    <location>
        <begin position="179"/>
        <end position="198"/>
    </location>
</feature>
<feature type="compositionally biased region" description="Polar residues" evidence="1">
    <location>
        <begin position="179"/>
        <end position="190"/>
    </location>
</feature>
<name>A0ABN7W5D0_GIGMA</name>
<proteinExistence type="predicted"/>
<evidence type="ECO:0000256" key="1">
    <source>
        <dbReference type="SAM" id="MobiDB-lite"/>
    </source>
</evidence>
<gene>
    <name evidence="2" type="ORF">GMARGA_LOCUS26552</name>
</gene>
<dbReference type="EMBL" id="CAJVQB010031115">
    <property type="protein sequence ID" value="CAG8816469.1"/>
    <property type="molecule type" value="Genomic_DNA"/>
</dbReference>
<reference evidence="2 3" key="1">
    <citation type="submission" date="2021-06" db="EMBL/GenBank/DDBJ databases">
        <authorList>
            <person name="Kallberg Y."/>
            <person name="Tangrot J."/>
            <person name="Rosling A."/>
        </authorList>
    </citation>
    <scope>NUCLEOTIDE SEQUENCE [LARGE SCALE GENOMIC DNA]</scope>
    <source>
        <strain evidence="2 3">120-4 pot B 10/14</strain>
    </source>
</reference>
<comment type="caution">
    <text evidence="2">The sequence shown here is derived from an EMBL/GenBank/DDBJ whole genome shotgun (WGS) entry which is preliminary data.</text>
</comment>
<evidence type="ECO:0000313" key="3">
    <source>
        <dbReference type="Proteomes" id="UP000789901"/>
    </source>
</evidence>
<dbReference type="Proteomes" id="UP000789901">
    <property type="component" value="Unassembled WGS sequence"/>
</dbReference>
<keyword evidence="3" id="KW-1185">Reference proteome</keyword>
<accession>A0ABN7W5D0</accession>